<dbReference type="PANTHER" id="PTHR12952:SF0">
    <property type="entry name" value="PROTEIN SYS1 HOMOLOG"/>
    <property type="match status" value="1"/>
</dbReference>
<dbReference type="EMBL" id="BTCM01000006">
    <property type="protein sequence ID" value="GMK58608.1"/>
    <property type="molecule type" value="Genomic_DNA"/>
</dbReference>
<comment type="subcellular location">
    <subcellularLocation>
        <location evidence="1">Golgi apparatus membrane</location>
        <topology evidence="1">Multi-pass membrane protein</topology>
    </subcellularLocation>
</comment>
<keyword evidence="4 9" id="KW-0812">Transmembrane</keyword>
<evidence type="ECO:0000256" key="7">
    <source>
        <dbReference type="ARBA" id="ARBA00023034"/>
    </source>
</evidence>
<evidence type="ECO:0000256" key="2">
    <source>
        <dbReference type="ARBA" id="ARBA00008160"/>
    </source>
</evidence>
<feature type="transmembrane region" description="Helical" evidence="9">
    <location>
        <begin position="9"/>
        <end position="34"/>
    </location>
</feature>
<protein>
    <recommendedName>
        <fullName evidence="12">Integral membrane protein S linking to the trans Golgi network-domain-containing protein</fullName>
    </recommendedName>
</protein>
<comment type="caution">
    <text evidence="10">The sequence shown here is derived from an EMBL/GenBank/DDBJ whole genome shotgun (WGS) entry which is preliminary data.</text>
</comment>
<evidence type="ECO:0000256" key="5">
    <source>
        <dbReference type="ARBA" id="ARBA00022927"/>
    </source>
</evidence>
<feature type="transmembrane region" description="Helical" evidence="9">
    <location>
        <begin position="109"/>
        <end position="129"/>
    </location>
</feature>
<evidence type="ECO:0000313" key="10">
    <source>
        <dbReference type="EMBL" id="GMK58608.1"/>
    </source>
</evidence>
<keyword evidence="11" id="KW-1185">Reference proteome</keyword>
<dbReference type="Proteomes" id="UP001222932">
    <property type="component" value="Unassembled WGS sequence"/>
</dbReference>
<evidence type="ECO:0000256" key="9">
    <source>
        <dbReference type="SAM" id="Phobius"/>
    </source>
</evidence>
<proteinExistence type="inferred from homology"/>
<evidence type="ECO:0000256" key="4">
    <source>
        <dbReference type="ARBA" id="ARBA00022692"/>
    </source>
</evidence>
<dbReference type="GO" id="GO:0005802">
    <property type="term" value="C:trans-Golgi network"/>
    <property type="evidence" value="ECO:0007669"/>
    <property type="project" value="TreeGrafter"/>
</dbReference>
<comment type="similarity">
    <text evidence="2">Belongs to the SYS1 family.</text>
</comment>
<name>A0AAD3TXK7_9TREE</name>
<reference evidence="10" key="2">
    <citation type="submission" date="2023-06" db="EMBL/GenBank/DDBJ databases">
        <authorList>
            <person name="Kobayashi Y."/>
            <person name="Kayamori A."/>
            <person name="Aoki K."/>
            <person name="Shiwa Y."/>
            <person name="Fujita N."/>
            <person name="Sugita T."/>
            <person name="Iwasaki W."/>
            <person name="Tanaka N."/>
            <person name="Takashima M."/>
        </authorList>
    </citation>
    <scope>NUCLEOTIDE SEQUENCE</scope>
    <source>
        <strain evidence="10">HIS016</strain>
    </source>
</reference>
<gene>
    <name evidence="10" type="ORF">CspeluHIS016_0600500</name>
</gene>
<evidence type="ECO:0000256" key="6">
    <source>
        <dbReference type="ARBA" id="ARBA00022989"/>
    </source>
</evidence>
<dbReference type="Pfam" id="PF09801">
    <property type="entry name" value="SYS1"/>
    <property type="match status" value="2"/>
</dbReference>
<keyword evidence="7" id="KW-0333">Golgi apparatus</keyword>
<keyword evidence="8 9" id="KW-0472">Membrane</keyword>
<sequence>MRVQGWDPVLIVSQIICLQSIHYITLSLVIPPLLSSLTSRSLLNYSGGPRTVAHIMDWREMAARPAINKGGVWERVRGAWTGGKKVDQSEGREEQGVSWDYGVDSKRGWIIGVAWIAACAVDIVPLYYLIRRPTHILDFALTLHFLHLLFTTYYAKAFPTSFFYWVVQALGAILMIVFGEQLCVKREMSSELDIAWNPGAEEIELGDPR</sequence>
<dbReference type="InterPro" id="IPR019185">
    <property type="entry name" value="Integral_membrane_SYS1-rel"/>
</dbReference>
<evidence type="ECO:0000256" key="1">
    <source>
        <dbReference type="ARBA" id="ARBA00004653"/>
    </source>
</evidence>
<dbReference type="GO" id="GO:0005829">
    <property type="term" value="C:cytosol"/>
    <property type="evidence" value="ECO:0007669"/>
    <property type="project" value="GOC"/>
</dbReference>
<feature type="transmembrane region" description="Helical" evidence="9">
    <location>
        <begin position="161"/>
        <end position="179"/>
    </location>
</feature>
<dbReference type="AlphaFoldDB" id="A0AAD3TXK7"/>
<evidence type="ECO:0000256" key="3">
    <source>
        <dbReference type="ARBA" id="ARBA00022448"/>
    </source>
</evidence>
<dbReference type="GO" id="GO:0034067">
    <property type="term" value="P:protein localization to Golgi apparatus"/>
    <property type="evidence" value="ECO:0007669"/>
    <property type="project" value="TreeGrafter"/>
</dbReference>
<organism evidence="10 11">
    <name type="scientific">Cutaneotrichosporon spelunceum</name>
    <dbReference type="NCBI Taxonomy" id="1672016"/>
    <lineage>
        <taxon>Eukaryota</taxon>
        <taxon>Fungi</taxon>
        <taxon>Dikarya</taxon>
        <taxon>Basidiomycota</taxon>
        <taxon>Agaricomycotina</taxon>
        <taxon>Tremellomycetes</taxon>
        <taxon>Trichosporonales</taxon>
        <taxon>Trichosporonaceae</taxon>
        <taxon>Cutaneotrichosporon</taxon>
    </lineage>
</organism>
<keyword evidence="6 9" id="KW-1133">Transmembrane helix</keyword>
<evidence type="ECO:0000256" key="8">
    <source>
        <dbReference type="ARBA" id="ARBA00023136"/>
    </source>
</evidence>
<keyword evidence="5" id="KW-0653">Protein transport</keyword>
<keyword evidence="3" id="KW-0813">Transport</keyword>
<dbReference type="GO" id="GO:0006895">
    <property type="term" value="P:Golgi to endosome transport"/>
    <property type="evidence" value="ECO:0007669"/>
    <property type="project" value="TreeGrafter"/>
</dbReference>
<dbReference type="PANTHER" id="PTHR12952">
    <property type="entry name" value="SYS1"/>
    <property type="match status" value="1"/>
</dbReference>
<dbReference type="GO" id="GO:0000139">
    <property type="term" value="C:Golgi membrane"/>
    <property type="evidence" value="ECO:0007669"/>
    <property type="project" value="UniProtKB-SubCell"/>
</dbReference>
<dbReference type="GO" id="GO:0043001">
    <property type="term" value="P:Golgi to plasma membrane protein transport"/>
    <property type="evidence" value="ECO:0007669"/>
    <property type="project" value="TreeGrafter"/>
</dbReference>
<evidence type="ECO:0008006" key="12">
    <source>
        <dbReference type="Google" id="ProtNLM"/>
    </source>
</evidence>
<accession>A0AAD3TXK7</accession>
<reference evidence="10" key="1">
    <citation type="journal article" date="2023" name="BMC Genomics">
        <title>Chromosome-level genome assemblies of Cutaneotrichosporon spp. (Trichosporonales, Basidiomycota) reveal imbalanced evolution between nucleotide sequences and chromosome synteny.</title>
        <authorList>
            <person name="Kobayashi Y."/>
            <person name="Kayamori A."/>
            <person name="Aoki K."/>
            <person name="Shiwa Y."/>
            <person name="Matsutani M."/>
            <person name="Fujita N."/>
            <person name="Sugita T."/>
            <person name="Iwasaki W."/>
            <person name="Tanaka N."/>
            <person name="Takashima M."/>
        </authorList>
    </citation>
    <scope>NUCLEOTIDE SEQUENCE</scope>
    <source>
        <strain evidence="10">HIS016</strain>
    </source>
</reference>
<evidence type="ECO:0000313" key="11">
    <source>
        <dbReference type="Proteomes" id="UP001222932"/>
    </source>
</evidence>